<gene>
    <name evidence="1" type="ORF">PMAYCL1PPCAC_04012</name>
</gene>
<dbReference type="AlphaFoldDB" id="A0AAN4Z3D3"/>
<reference evidence="2" key="1">
    <citation type="submission" date="2022-10" db="EMBL/GenBank/DDBJ databases">
        <title>Genome assembly of Pristionchus species.</title>
        <authorList>
            <person name="Yoshida K."/>
            <person name="Sommer R.J."/>
        </authorList>
    </citation>
    <scope>NUCLEOTIDE SEQUENCE [LARGE SCALE GENOMIC DNA]</scope>
    <source>
        <strain evidence="2">RS5460</strain>
    </source>
</reference>
<accession>A0AAN4Z3D3</accession>
<proteinExistence type="predicted"/>
<sequence>RKKIKGQPHLVVQLDVVEEHHEEDVGDADERVKGSITAVPSGSCWKPLGNCRRGESSGDTGVQVVNKKSDLIFQMKNGTRSSPRSVSVLVRLAHLNQLALQLLHRPQLAAAHSL</sequence>
<dbReference type="EMBL" id="BTRK01000001">
    <property type="protein sequence ID" value="GMR33817.1"/>
    <property type="molecule type" value="Genomic_DNA"/>
</dbReference>
<keyword evidence="2" id="KW-1185">Reference proteome</keyword>
<name>A0AAN4Z3D3_9BILA</name>
<comment type="caution">
    <text evidence="1">The sequence shown here is derived from an EMBL/GenBank/DDBJ whole genome shotgun (WGS) entry which is preliminary data.</text>
</comment>
<evidence type="ECO:0000313" key="1">
    <source>
        <dbReference type="EMBL" id="GMR33817.1"/>
    </source>
</evidence>
<organism evidence="1 2">
    <name type="scientific">Pristionchus mayeri</name>
    <dbReference type="NCBI Taxonomy" id="1317129"/>
    <lineage>
        <taxon>Eukaryota</taxon>
        <taxon>Metazoa</taxon>
        <taxon>Ecdysozoa</taxon>
        <taxon>Nematoda</taxon>
        <taxon>Chromadorea</taxon>
        <taxon>Rhabditida</taxon>
        <taxon>Rhabditina</taxon>
        <taxon>Diplogasteromorpha</taxon>
        <taxon>Diplogasteroidea</taxon>
        <taxon>Neodiplogasteridae</taxon>
        <taxon>Pristionchus</taxon>
    </lineage>
</organism>
<dbReference type="Proteomes" id="UP001328107">
    <property type="component" value="Unassembled WGS sequence"/>
</dbReference>
<feature type="non-terminal residue" evidence="1">
    <location>
        <position position="1"/>
    </location>
</feature>
<feature type="non-terminal residue" evidence="1">
    <location>
        <position position="114"/>
    </location>
</feature>
<evidence type="ECO:0000313" key="2">
    <source>
        <dbReference type="Proteomes" id="UP001328107"/>
    </source>
</evidence>
<protein>
    <submittedName>
        <fullName evidence="1">Uncharacterized protein</fullName>
    </submittedName>
</protein>